<evidence type="ECO:0000256" key="2">
    <source>
        <dbReference type="ARBA" id="ARBA00006671"/>
    </source>
</evidence>
<dbReference type="Proteomes" id="UP000256503">
    <property type="component" value="Chromosome"/>
</dbReference>
<dbReference type="RefSeq" id="WP_016391538.1">
    <property type="nucleotide sequence ID" value="NZ_BSOM01000019.1"/>
</dbReference>
<proteinExistence type="inferred from homology"/>
<dbReference type="PANTHER" id="PTHR33420:SF3">
    <property type="entry name" value="FIMBRIAL SUBUNIT ELFA"/>
    <property type="match status" value="1"/>
</dbReference>
<reference evidence="6 7" key="1">
    <citation type="submission" date="2018-07" db="EMBL/GenBank/DDBJ databases">
        <title>Complete genome sequence of a Pseudomonas plecoglossicida strain pathogenic to the marine fish, Larimichthys crocea.</title>
        <authorList>
            <person name="Tao Z."/>
        </authorList>
    </citation>
    <scope>NUCLEOTIDE SEQUENCE [LARGE SCALE GENOMIC DNA]</scope>
    <source>
        <strain evidence="6 7">XSDHY-P</strain>
    </source>
</reference>
<dbReference type="EMBL" id="CP031146">
    <property type="protein sequence ID" value="AXM95302.1"/>
    <property type="molecule type" value="Genomic_DNA"/>
</dbReference>
<dbReference type="PANTHER" id="PTHR33420">
    <property type="entry name" value="FIMBRIAL SUBUNIT ELFA-RELATED"/>
    <property type="match status" value="1"/>
</dbReference>
<protein>
    <submittedName>
        <fullName evidence="6">Type 1 fimbrial protein</fullName>
    </submittedName>
</protein>
<organism evidence="6 7">
    <name type="scientific">Pseudomonas plecoglossicida</name>
    <dbReference type="NCBI Taxonomy" id="70775"/>
    <lineage>
        <taxon>Bacteria</taxon>
        <taxon>Pseudomonadati</taxon>
        <taxon>Pseudomonadota</taxon>
        <taxon>Gammaproteobacteria</taxon>
        <taxon>Pseudomonadales</taxon>
        <taxon>Pseudomonadaceae</taxon>
        <taxon>Pseudomonas</taxon>
    </lineage>
</organism>
<dbReference type="SUPFAM" id="SSF49401">
    <property type="entry name" value="Bacterial adhesins"/>
    <property type="match status" value="1"/>
</dbReference>
<dbReference type="InterPro" id="IPR036937">
    <property type="entry name" value="Adhesion_dom_fimbrial_sf"/>
</dbReference>
<comment type="subcellular location">
    <subcellularLocation>
        <location evidence="1">Fimbrium</location>
    </subcellularLocation>
</comment>
<gene>
    <name evidence="6" type="ORF">DVB73_05530</name>
</gene>
<dbReference type="GO" id="GO:0009289">
    <property type="term" value="C:pilus"/>
    <property type="evidence" value="ECO:0007669"/>
    <property type="project" value="UniProtKB-SubCell"/>
</dbReference>
<evidence type="ECO:0000256" key="3">
    <source>
        <dbReference type="ARBA" id="ARBA00022729"/>
    </source>
</evidence>
<name>A0AAD0QUK7_PSEDL</name>
<keyword evidence="4" id="KW-0281">Fimbrium</keyword>
<feature type="signal peptide" evidence="5">
    <location>
        <begin position="1"/>
        <end position="24"/>
    </location>
</feature>
<evidence type="ECO:0000256" key="4">
    <source>
        <dbReference type="ARBA" id="ARBA00023263"/>
    </source>
</evidence>
<dbReference type="GeneID" id="49612873"/>
<dbReference type="InterPro" id="IPR050263">
    <property type="entry name" value="Bact_Fimbrial_Adh_Pro"/>
</dbReference>
<dbReference type="InterPro" id="IPR008966">
    <property type="entry name" value="Adhesion_dom_sf"/>
</dbReference>
<comment type="similarity">
    <text evidence="2">Belongs to the fimbrial protein family.</text>
</comment>
<dbReference type="GO" id="GO:0043709">
    <property type="term" value="P:cell adhesion involved in single-species biofilm formation"/>
    <property type="evidence" value="ECO:0007669"/>
    <property type="project" value="TreeGrafter"/>
</dbReference>
<dbReference type="Pfam" id="PF16970">
    <property type="entry name" value="FimA"/>
    <property type="match status" value="1"/>
</dbReference>
<evidence type="ECO:0000313" key="7">
    <source>
        <dbReference type="Proteomes" id="UP000256503"/>
    </source>
</evidence>
<feature type="chain" id="PRO_5041941459" evidence="5">
    <location>
        <begin position="25"/>
        <end position="176"/>
    </location>
</feature>
<sequence length="176" mass="18315">MNTFSKSLLASSCTLLFWAQAAQADFGQISFDGRVSAPTCVVNGGSGDLPVSLPEVNASLLARPGQTAGQTPFQLNLSSCSPGVTRVSTYFEPGATISPEGRLIVDAGGSQNVQLELLNESQAPMDLAAAKGNQNSQQVAIVGGSATLRYTARYYSTGGTTPGLVTSRVQYSLDYL</sequence>
<dbReference type="AlphaFoldDB" id="A0AAD0QUK7"/>
<evidence type="ECO:0000256" key="1">
    <source>
        <dbReference type="ARBA" id="ARBA00004561"/>
    </source>
</evidence>
<keyword evidence="3 5" id="KW-0732">Signal</keyword>
<dbReference type="Gene3D" id="2.60.40.1090">
    <property type="entry name" value="Fimbrial-type adhesion domain"/>
    <property type="match status" value="1"/>
</dbReference>
<evidence type="ECO:0000256" key="5">
    <source>
        <dbReference type="SAM" id="SignalP"/>
    </source>
</evidence>
<evidence type="ECO:0000313" key="6">
    <source>
        <dbReference type="EMBL" id="AXM95302.1"/>
    </source>
</evidence>
<dbReference type="InterPro" id="IPR039458">
    <property type="entry name" value="FimA-like"/>
</dbReference>
<accession>A0AAD0QUK7</accession>